<dbReference type="CDD" id="cd22403">
    <property type="entry name" value="KH-I_IGF2BP_rpt4"/>
    <property type="match status" value="1"/>
</dbReference>
<dbReference type="SMART" id="SM00322">
    <property type="entry name" value="KH"/>
    <property type="match status" value="2"/>
</dbReference>
<keyword evidence="1" id="KW-0677">Repeat</keyword>
<evidence type="ECO:0000256" key="1">
    <source>
        <dbReference type="ARBA" id="ARBA00022737"/>
    </source>
</evidence>
<accession>A0A177BDG1</accession>
<dbReference type="OrthoDB" id="752362at2759"/>
<sequence length="359" mass="41106">MMINVYFDFRTVSDSGYLYSDRVVTLVGTVTNILKAAVMVFEKLKHCYENDYDLLMSSGIFVPNSNLPSFPINNRVGYYGNQGQNMNFRGNMGYYPMMPHTMHGNDSIQINVPNSSIGGIIGRQGVHINKMMNDSNAKIKVQPKDSEEEKKFRIVTVEGCSDSQYKATRLIFERVKFDLNVSAVKLFCAIKIPKESVGVIIGKGGKTIQKIKKLSKGTIKLPEKASEETEEEETKGDDTVVQIYGSFFSVQSAISNIRDLLCQNNMNRSVNFQDNESPNFKPRYDRNNYRNDNRRSESTYRNNYQNNSGGDGDREDRRAYRNSHIPQNRNYMNGSVQHQSQNTHQYRTHHESMHNSVNY</sequence>
<dbReference type="EMBL" id="LWCA01000038">
    <property type="protein sequence ID" value="OAF71601.1"/>
    <property type="molecule type" value="Genomic_DNA"/>
</dbReference>
<feature type="domain" description="K Homology" evidence="4">
    <location>
        <begin position="104"/>
        <end position="176"/>
    </location>
</feature>
<evidence type="ECO:0000259" key="4">
    <source>
        <dbReference type="SMART" id="SM00322"/>
    </source>
</evidence>
<dbReference type="AlphaFoldDB" id="A0A177BDG1"/>
<dbReference type="PROSITE" id="PS50084">
    <property type="entry name" value="KH_TYPE_1"/>
    <property type="match status" value="2"/>
</dbReference>
<dbReference type="Proteomes" id="UP000078046">
    <property type="component" value="Unassembled WGS sequence"/>
</dbReference>
<protein>
    <recommendedName>
        <fullName evidence="4">K Homology domain-containing protein</fullName>
    </recommendedName>
</protein>
<feature type="compositionally biased region" description="Polar residues" evidence="3">
    <location>
        <begin position="269"/>
        <end position="278"/>
    </location>
</feature>
<comment type="caution">
    <text evidence="5">The sequence shown here is derived from an EMBL/GenBank/DDBJ whole genome shotgun (WGS) entry which is preliminary data.</text>
</comment>
<dbReference type="InterPro" id="IPR004088">
    <property type="entry name" value="KH_dom_type_1"/>
</dbReference>
<dbReference type="GO" id="GO:0003723">
    <property type="term" value="F:RNA binding"/>
    <property type="evidence" value="ECO:0007669"/>
    <property type="project" value="UniProtKB-UniRule"/>
</dbReference>
<feature type="region of interest" description="Disordered" evidence="3">
    <location>
        <begin position="269"/>
        <end position="359"/>
    </location>
</feature>
<evidence type="ECO:0000313" key="6">
    <source>
        <dbReference type="Proteomes" id="UP000078046"/>
    </source>
</evidence>
<dbReference type="PANTHER" id="PTHR10288">
    <property type="entry name" value="KH DOMAIN CONTAINING RNA BINDING PROTEIN"/>
    <property type="match status" value="1"/>
</dbReference>
<gene>
    <name evidence="5" type="ORF">A3Q56_00637</name>
</gene>
<feature type="compositionally biased region" description="Basic and acidic residues" evidence="3">
    <location>
        <begin position="282"/>
        <end position="298"/>
    </location>
</feature>
<reference evidence="5 6" key="1">
    <citation type="submission" date="2016-04" db="EMBL/GenBank/DDBJ databases">
        <title>The genome of Intoshia linei affirms orthonectids as highly simplified spiralians.</title>
        <authorList>
            <person name="Mikhailov K.V."/>
            <person name="Slusarev G.S."/>
            <person name="Nikitin M.A."/>
            <person name="Logacheva M.D."/>
            <person name="Penin A."/>
            <person name="Aleoshin V."/>
            <person name="Panchin Y.V."/>
        </authorList>
    </citation>
    <scope>NUCLEOTIDE SEQUENCE [LARGE SCALE GENOMIC DNA]</scope>
    <source>
        <strain evidence="5">Intl2013</strain>
        <tissue evidence="5">Whole animal</tissue>
    </source>
</reference>
<proteinExistence type="predicted"/>
<keyword evidence="2" id="KW-0694">RNA-binding</keyword>
<evidence type="ECO:0000256" key="2">
    <source>
        <dbReference type="PROSITE-ProRule" id="PRU00117"/>
    </source>
</evidence>
<feature type="compositionally biased region" description="Polar residues" evidence="3">
    <location>
        <begin position="324"/>
        <end position="345"/>
    </location>
</feature>
<dbReference type="InterPro" id="IPR036612">
    <property type="entry name" value="KH_dom_type_1_sf"/>
</dbReference>
<dbReference type="Gene3D" id="3.30.310.210">
    <property type="match status" value="1"/>
</dbReference>
<feature type="compositionally biased region" description="Polar residues" evidence="3">
    <location>
        <begin position="299"/>
        <end position="308"/>
    </location>
</feature>
<evidence type="ECO:0000256" key="3">
    <source>
        <dbReference type="SAM" id="MobiDB-lite"/>
    </source>
</evidence>
<keyword evidence="6" id="KW-1185">Reference proteome</keyword>
<dbReference type="InterPro" id="IPR004087">
    <property type="entry name" value="KH_dom"/>
</dbReference>
<name>A0A177BDG1_9BILA</name>
<evidence type="ECO:0000313" key="5">
    <source>
        <dbReference type="EMBL" id="OAF71601.1"/>
    </source>
</evidence>
<dbReference type="SUPFAM" id="SSF54791">
    <property type="entry name" value="Eukaryotic type KH-domain (KH-domain type I)"/>
    <property type="match status" value="2"/>
</dbReference>
<organism evidence="5 6">
    <name type="scientific">Intoshia linei</name>
    <dbReference type="NCBI Taxonomy" id="1819745"/>
    <lineage>
        <taxon>Eukaryota</taxon>
        <taxon>Metazoa</taxon>
        <taxon>Spiralia</taxon>
        <taxon>Lophotrochozoa</taxon>
        <taxon>Mesozoa</taxon>
        <taxon>Orthonectida</taxon>
        <taxon>Rhopaluridae</taxon>
        <taxon>Intoshia</taxon>
    </lineage>
</organism>
<feature type="domain" description="K Homology" evidence="4">
    <location>
        <begin position="184"/>
        <end position="262"/>
    </location>
</feature>
<dbReference type="CDD" id="cd22437">
    <property type="entry name" value="KH-I_BTR1_rpt2"/>
    <property type="match status" value="1"/>
</dbReference>
<dbReference type="Pfam" id="PF00013">
    <property type="entry name" value="KH_1"/>
    <property type="match status" value="2"/>
</dbReference>